<dbReference type="PROSITE" id="PS50928">
    <property type="entry name" value="ABC_TM1"/>
    <property type="match status" value="1"/>
</dbReference>
<gene>
    <name evidence="9" type="ORF">SAMN05216548_101584</name>
</gene>
<dbReference type="PANTHER" id="PTHR30151">
    <property type="entry name" value="ALKANE SULFONATE ABC TRANSPORTER-RELATED, MEMBRANE SUBUNIT"/>
    <property type="match status" value="1"/>
</dbReference>
<comment type="subcellular location">
    <subcellularLocation>
        <location evidence="1 7">Cell membrane</location>
        <topology evidence="1 7">Multi-pass membrane protein</topology>
    </subcellularLocation>
</comment>
<sequence length="253" mass="27173">MIALSQERWRGIVLGAFGVLLFLGLWQLIGVNRWAGLTWPPLTDVLTFLFNPSRRALFGRAMSASFSMIALGYVTGAAIGIVLAGIAHLVHPLRPGLDRLASVVHAIPAIALAPLFIVMLSREMTGMAIAALNVFFVIYVATTSGLVASTAAHRDLFQVFGASPVKRLMRLDLPAALPAIVSGLKYAVPAAFIGAILGEWFGSSRGLGLLMVSAMQNFQIPLLWSAVLIASTASLLVFAAMSVVEHLVYRRYR</sequence>
<evidence type="ECO:0000313" key="10">
    <source>
        <dbReference type="Proteomes" id="UP000199647"/>
    </source>
</evidence>
<organism evidence="9 10">
    <name type="scientific">Faunimonas pinastri</name>
    <dbReference type="NCBI Taxonomy" id="1855383"/>
    <lineage>
        <taxon>Bacteria</taxon>
        <taxon>Pseudomonadati</taxon>
        <taxon>Pseudomonadota</taxon>
        <taxon>Alphaproteobacteria</taxon>
        <taxon>Hyphomicrobiales</taxon>
        <taxon>Afifellaceae</taxon>
        <taxon>Faunimonas</taxon>
    </lineage>
</organism>
<feature type="domain" description="ABC transmembrane type-1" evidence="8">
    <location>
        <begin position="58"/>
        <end position="245"/>
    </location>
</feature>
<evidence type="ECO:0000256" key="5">
    <source>
        <dbReference type="ARBA" id="ARBA00022989"/>
    </source>
</evidence>
<dbReference type="Proteomes" id="UP000199647">
    <property type="component" value="Unassembled WGS sequence"/>
</dbReference>
<evidence type="ECO:0000313" key="9">
    <source>
        <dbReference type="EMBL" id="SEP82825.1"/>
    </source>
</evidence>
<keyword evidence="10" id="KW-1185">Reference proteome</keyword>
<name>A0A1H9B1X1_9HYPH</name>
<evidence type="ECO:0000256" key="6">
    <source>
        <dbReference type="ARBA" id="ARBA00023136"/>
    </source>
</evidence>
<dbReference type="Pfam" id="PF00528">
    <property type="entry name" value="BPD_transp_1"/>
    <property type="match status" value="1"/>
</dbReference>
<dbReference type="Gene3D" id="1.10.3720.10">
    <property type="entry name" value="MetI-like"/>
    <property type="match status" value="1"/>
</dbReference>
<keyword evidence="6 7" id="KW-0472">Membrane</keyword>
<accession>A0A1H9B1X1</accession>
<reference evidence="9 10" key="1">
    <citation type="submission" date="2016-10" db="EMBL/GenBank/DDBJ databases">
        <authorList>
            <person name="de Groot N.N."/>
        </authorList>
    </citation>
    <scope>NUCLEOTIDE SEQUENCE [LARGE SCALE GENOMIC DNA]</scope>
    <source>
        <strain evidence="9 10">A52C2</strain>
    </source>
</reference>
<dbReference type="RefSeq" id="WP_238858119.1">
    <property type="nucleotide sequence ID" value="NZ_FOFG01000001.1"/>
</dbReference>
<feature type="transmembrane region" description="Helical" evidence="7">
    <location>
        <begin position="66"/>
        <end position="90"/>
    </location>
</feature>
<proteinExistence type="inferred from homology"/>
<keyword evidence="2 7" id="KW-0813">Transport</keyword>
<feature type="transmembrane region" description="Helical" evidence="7">
    <location>
        <begin position="222"/>
        <end position="244"/>
    </location>
</feature>
<feature type="transmembrane region" description="Helical" evidence="7">
    <location>
        <begin position="102"/>
        <end position="121"/>
    </location>
</feature>
<dbReference type="AlphaFoldDB" id="A0A1H9B1X1"/>
<comment type="similarity">
    <text evidence="7">Belongs to the binding-protein-dependent transport system permease family.</text>
</comment>
<feature type="transmembrane region" description="Helical" evidence="7">
    <location>
        <begin position="173"/>
        <end position="202"/>
    </location>
</feature>
<dbReference type="CDD" id="cd06261">
    <property type="entry name" value="TM_PBP2"/>
    <property type="match status" value="1"/>
</dbReference>
<feature type="transmembrane region" description="Helical" evidence="7">
    <location>
        <begin position="127"/>
        <end position="152"/>
    </location>
</feature>
<protein>
    <submittedName>
        <fullName evidence="9">NitT/TauT family transport system permease protein</fullName>
    </submittedName>
</protein>
<evidence type="ECO:0000259" key="8">
    <source>
        <dbReference type="PROSITE" id="PS50928"/>
    </source>
</evidence>
<dbReference type="PANTHER" id="PTHR30151:SF0">
    <property type="entry name" value="ABC TRANSPORTER PERMEASE PROTEIN MJ0413-RELATED"/>
    <property type="match status" value="1"/>
</dbReference>
<dbReference type="STRING" id="1855383.SAMN05216548_101584"/>
<dbReference type="GO" id="GO:0055085">
    <property type="term" value="P:transmembrane transport"/>
    <property type="evidence" value="ECO:0007669"/>
    <property type="project" value="InterPro"/>
</dbReference>
<keyword evidence="4 7" id="KW-0812">Transmembrane</keyword>
<dbReference type="EMBL" id="FOFG01000001">
    <property type="protein sequence ID" value="SEP82825.1"/>
    <property type="molecule type" value="Genomic_DNA"/>
</dbReference>
<evidence type="ECO:0000256" key="4">
    <source>
        <dbReference type="ARBA" id="ARBA00022692"/>
    </source>
</evidence>
<evidence type="ECO:0000256" key="1">
    <source>
        <dbReference type="ARBA" id="ARBA00004651"/>
    </source>
</evidence>
<feature type="transmembrane region" description="Helical" evidence="7">
    <location>
        <begin position="12"/>
        <end position="29"/>
    </location>
</feature>
<keyword evidence="3" id="KW-1003">Cell membrane</keyword>
<dbReference type="InterPro" id="IPR000515">
    <property type="entry name" value="MetI-like"/>
</dbReference>
<evidence type="ECO:0000256" key="2">
    <source>
        <dbReference type="ARBA" id="ARBA00022448"/>
    </source>
</evidence>
<keyword evidence="5 7" id="KW-1133">Transmembrane helix</keyword>
<dbReference type="InterPro" id="IPR035906">
    <property type="entry name" value="MetI-like_sf"/>
</dbReference>
<evidence type="ECO:0000256" key="3">
    <source>
        <dbReference type="ARBA" id="ARBA00022475"/>
    </source>
</evidence>
<evidence type="ECO:0000256" key="7">
    <source>
        <dbReference type="RuleBase" id="RU363032"/>
    </source>
</evidence>
<dbReference type="SUPFAM" id="SSF161098">
    <property type="entry name" value="MetI-like"/>
    <property type="match status" value="1"/>
</dbReference>
<dbReference type="GO" id="GO:0005886">
    <property type="term" value="C:plasma membrane"/>
    <property type="evidence" value="ECO:0007669"/>
    <property type="project" value="UniProtKB-SubCell"/>
</dbReference>